<dbReference type="OrthoDB" id="10258297at2759"/>
<feature type="domain" description="E3 UFM1-protein ligase 1-like" evidence="9">
    <location>
        <begin position="529"/>
        <end position="644"/>
    </location>
</feature>
<organism evidence="11 12">
    <name type="scientific">Pogonomyrmex barbatus</name>
    <name type="common">red harvester ant</name>
    <dbReference type="NCBI Taxonomy" id="144034"/>
    <lineage>
        <taxon>Eukaryota</taxon>
        <taxon>Metazoa</taxon>
        <taxon>Ecdysozoa</taxon>
        <taxon>Arthropoda</taxon>
        <taxon>Hexapoda</taxon>
        <taxon>Insecta</taxon>
        <taxon>Pterygota</taxon>
        <taxon>Neoptera</taxon>
        <taxon>Endopterygota</taxon>
        <taxon>Hymenoptera</taxon>
        <taxon>Apocrita</taxon>
        <taxon>Aculeata</taxon>
        <taxon>Formicoidea</taxon>
        <taxon>Formicidae</taxon>
        <taxon>Myrmicinae</taxon>
        <taxon>Pogonomyrmex</taxon>
    </lineage>
</organism>
<evidence type="ECO:0000313" key="12">
    <source>
        <dbReference type="RefSeq" id="XP_011644685.1"/>
    </source>
</evidence>
<sequence>MSSMDWEEVKRLAADFQKAQLSSTLQKLSERNCVEIITMLVENKLLDIIFTNDGKEYVTPQHLAKEIKDELYIHSGKVSLVDLAQILNVNLSQVTKVVTEIEKHNKELKVILGQLIDKSYINKIAEEINDNLVQHGCINVAELTLTYNLPADFLQSVVEKELGKIIHATQDSQDPKVFYTESFIARNKAKIKGALSAVTKPTPLSAILGQCGVPERIFFSILDSLQEVKQVPGVITGKQGGNSIYIPTIYSKSQNEWVENFYKQNGYLEYDGLTRLGISDPSGFIKRHFPNENMVFLKSVAVGTVITDQVDANIEEVVATGSFVDLYPLLPSVFSDEDAEILLKLAIKKTRANVHIFAKTVVVSEAFLQTLTKSLESTAEQKARDMVASGKWIQSVAENKLKSKSVDLIIESKTSKKEERRKKATIGKAGGGSQGRETKTKSTKKKYLQGKTQENDSDEDEIKQTATGKGEIILISVEDVKVEVMKDENVSVIEEMADELAYYLQPRLNKSALSLAEQLAQSNKTTNLSEIGERLNVLITNIRIFDKGIKHLDKADQVSLTKYLLKSLGLDFVTSIFKLAAQQNMLQVPENLTTETRQKLLLELPADVKESLATTHKTVMGDSVEDFLNSVDAAMAACCLVLKKYDKKKERPQVLAHREALLEELNATQDPALALHLVTSILFTAVTQNALHMSGRHVTTVLAFLQKQLEPNTMLILSKYHDLVLNLLSASDEDAKMEASRALEEGLTNIKNIANDFKTHTQHVKIDKS</sequence>
<evidence type="ECO:0000256" key="6">
    <source>
        <dbReference type="ARBA" id="ARBA00030452"/>
    </source>
</evidence>
<dbReference type="Pfam" id="PF23659">
    <property type="entry name" value="UFL1"/>
    <property type="match status" value="1"/>
</dbReference>
<dbReference type="PANTHER" id="PTHR31057:SF0">
    <property type="entry name" value="E3 UFM1-PROTEIN LIGASE 1"/>
    <property type="match status" value="1"/>
</dbReference>
<comment type="function">
    <text evidence="1">E3 UFM1-protein ligase that mediates ufmylation of target proteins.</text>
</comment>
<dbReference type="GO" id="GO:0016874">
    <property type="term" value="F:ligase activity"/>
    <property type="evidence" value="ECO:0007669"/>
    <property type="project" value="UniProtKB-KW"/>
</dbReference>
<dbReference type="RefSeq" id="XP_011644685.1">
    <property type="nucleotide sequence ID" value="XM_011646383.2"/>
</dbReference>
<dbReference type="InterPro" id="IPR056580">
    <property type="entry name" value="Ufl1_dom"/>
</dbReference>
<evidence type="ECO:0000259" key="9">
    <source>
        <dbReference type="Pfam" id="PF23659"/>
    </source>
</evidence>
<dbReference type="GO" id="GO:0061666">
    <property type="term" value="F:UFM1 ligase activity"/>
    <property type="evidence" value="ECO:0007669"/>
    <property type="project" value="InterPro"/>
</dbReference>
<dbReference type="KEGG" id="pbar:105431896"/>
<dbReference type="InterPro" id="IPR056761">
    <property type="entry name" value="Ufl1-like_C"/>
</dbReference>
<keyword evidence="5" id="KW-0833">Ubl conjugation pathway</keyword>
<dbReference type="Pfam" id="PF25041">
    <property type="entry name" value="UFL1_C"/>
    <property type="match status" value="1"/>
</dbReference>
<keyword evidence="11" id="KW-1185">Reference proteome</keyword>
<evidence type="ECO:0000256" key="2">
    <source>
        <dbReference type="ARBA" id="ARBA00010789"/>
    </source>
</evidence>
<protein>
    <recommendedName>
        <fullName evidence="3">E3 UFM1-protein ligase 1 homolog</fullName>
    </recommendedName>
    <alternativeName>
        <fullName evidence="6">E3 UFM1-protein transferase 1 homolog</fullName>
    </alternativeName>
</protein>
<reference evidence="12 13" key="1">
    <citation type="submission" date="2025-04" db="UniProtKB">
        <authorList>
            <consortium name="RefSeq"/>
        </authorList>
    </citation>
    <scope>IDENTIFICATION</scope>
</reference>
<dbReference type="CTD" id="23376"/>
<accession>A0A6I9WNM2</accession>
<dbReference type="AlphaFoldDB" id="A0A6I9WNM2"/>
<feature type="domain" description="E3 UFM1-protein ligase 1-like N-terminal" evidence="8">
    <location>
        <begin position="8"/>
        <end position="284"/>
    </location>
</feature>
<keyword evidence="12 13" id="KW-0436">Ligase</keyword>
<feature type="region of interest" description="Disordered" evidence="7">
    <location>
        <begin position="419"/>
        <end position="463"/>
    </location>
</feature>
<dbReference type="Proteomes" id="UP000504615">
    <property type="component" value="Unplaced"/>
</dbReference>
<dbReference type="Pfam" id="PF09743">
    <property type="entry name" value="E3_UFM1_ligase"/>
    <property type="match status" value="1"/>
</dbReference>
<dbReference type="RefSeq" id="XP_011644686.1">
    <property type="nucleotide sequence ID" value="XM_011646384.2"/>
</dbReference>
<dbReference type="GO" id="GO:0005789">
    <property type="term" value="C:endoplasmic reticulum membrane"/>
    <property type="evidence" value="ECO:0007669"/>
    <property type="project" value="TreeGrafter"/>
</dbReference>
<feature type="domain" description="E3 UFM1-protein ligase-like C-terminal" evidence="10">
    <location>
        <begin position="650"/>
        <end position="745"/>
    </location>
</feature>
<keyword evidence="4" id="KW-0808">Transferase</keyword>
<dbReference type="GO" id="GO:0034976">
    <property type="term" value="P:response to endoplasmic reticulum stress"/>
    <property type="evidence" value="ECO:0007669"/>
    <property type="project" value="TreeGrafter"/>
</dbReference>
<evidence type="ECO:0000256" key="4">
    <source>
        <dbReference type="ARBA" id="ARBA00022679"/>
    </source>
</evidence>
<evidence type="ECO:0000256" key="3">
    <source>
        <dbReference type="ARBA" id="ARBA00014160"/>
    </source>
</evidence>
<evidence type="ECO:0000259" key="8">
    <source>
        <dbReference type="Pfam" id="PF09743"/>
    </source>
</evidence>
<dbReference type="GO" id="GO:1990592">
    <property type="term" value="P:protein K69-linked ufmylation"/>
    <property type="evidence" value="ECO:0007669"/>
    <property type="project" value="TreeGrafter"/>
</dbReference>
<dbReference type="InterPro" id="IPR018611">
    <property type="entry name" value="Ufl1"/>
</dbReference>
<dbReference type="PANTHER" id="PTHR31057">
    <property type="entry name" value="E3 UFM1-PROTEIN LIGASE 1"/>
    <property type="match status" value="1"/>
</dbReference>
<evidence type="ECO:0000259" key="10">
    <source>
        <dbReference type="Pfam" id="PF25041"/>
    </source>
</evidence>
<evidence type="ECO:0000313" key="11">
    <source>
        <dbReference type="Proteomes" id="UP000504615"/>
    </source>
</evidence>
<evidence type="ECO:0000256" key="1">
    <source>
        <dbReference type="ARBA" id="ARBA00003950"/>
    </source>
</evidence>
<dbReference type="Pfam" id="PF25870">
    <property type="entry name" value="WHD_UFL1_5th"/>
    <property type="match status" value="1"/>
</dbReference>
<dbReference type="GeneID" id="105431896"/>
<dbReference type="GO" id="GO:0032434">
    <property type="term" value="P:regulation of proteasomal ubiquitin-dependent protein catabolic process"/>
    <property type="evidence" value="ECO:0007669"/>
    <property type="project" value="TreeGrafter"/>
</dbReference>
<name>A0A6I9WNM2_9HYME</name>
<dbReference type="InterPro" id="IPR056579">
    <property type="entry name" value="Ufl1_N"/>
</dbReference>
<evidence type="ECO:0000256" key="5">
    <source>
        <dbReference type="ARBA" id="ARBA00022786"/>
    </source>
</evidence>
<evidence type="ECO:0000256" key="7">
    <source>
        <dbReference type="SAM" id="MobiDB-lite"/>
    </source>
</evidence>
<gene>
    <name evidence="12 13" type="primary">LOC105431896</name>
</gene>
<proteinExistence type="inferred from homology"/>
<comment type="similarity">
    <text evidence="2">Belongs to the UFL1 family.</text>
</comment>
<evidence type="ECO:0000313" key="13">
    <source>
        <dbReference type="RefSeq" id="XP_011644686.1"/>
    </source>
</evidence>